<comment type="caution">
    <text evidence="1">The sequence shown here is derived from an EMBL/GenBank/DDBJ whole genome shotgun (WGS) entry which is preliminary data.</text>
</comment>
<sequence length="68" mass="7310">MLGQTASADANDWPAVRLSLAQYLHVIHSSRLCVAAVFQAGDADTGFCHGCFGPTPLPHRYSLRAKLV</sequence>
<name>A0A4C2A9A5_EUMVA</name>
<dbReference type="Proteomes" id="UP000299102">
    <property type="component" value="Unassembled WGS sequence"/>
</dbReference>
<evidence type="ECO:0000313" key="2">
    <source>
        <dbReference type="Proteomes" id="UP000299102"/>
    </source>
</evidence>
<proteinExistence type="predicted"/>
<organism evidence="1 2">
    <name type="scientific">Eumeta variegata</name>
    <name type="common">Bagworm moth</name>
    <name type="synonym">Eumeta japonica</name>
    <dbReference type="NCBI Taxonomy" id="151549"/>
    <lineage>
        <taxon>Eukaryota</taxon>
        <taxon>Metazoa</taxon>
        <taxon>Ecdysozoa</taxon>
        <taxon>Arthropoda</taxon>
        <taxon>Hexapoda</taxon>
        <taxon>Insecta</taxon>
        <taxon>Pterygota</taxon>
        <taxon>Neoptera</taxon>
        <taxon>Endopterygota</taxon>
        <taxon>Lepidoptera</taxon>
        <taxon>Glossata</taxon>
        <taxon>Ditrysia</taxon>
        <taxon>Tineoidea</taxon>
        <taxon>Psychidae</taxon>
        <taxon>Oiketicinae</taxon>
        <taxon>Eumeta</taxon>
    </lineage>
</organism>
<accession>A0A4C2A9A5</accession>
<gene>
    <name evidence="1" type="ORF">EVAR_67047_1</name>
</gene>
<reference evidence="1 2" key="1">
    <citation type="journal article" date="2019" name="Commun. Biol.">
        <title>The bagworm genome reveals a unique fibroin gene that provides high tensile strength.</title>
        <authorList>
            <person name="Kono N."/>
            <person name="Nakamura H."/>
            <person name="Ohtoshi R."/>
            <person name="Tomita M."/>
            <person name="Numata K."/>
            <person name="Arakawa K."/>
        </authorList>
    </citation>
    <scope>NUCLEOTIDE SEQUENCE [LARGE SCALE GENOMIC DNA]</scope>
</reference>
<keyword evidence="2" id="KW-1185">Reference proteome</keyword>
<dbReference type="AlphaFoldDB" id="A0A4C2A9A5"/>
<evidence type="ECO:0000313" key="1">
    <source>
        <dbReference type="EMBL" id="GBP95575.1"/>
    </source>
</evidence>
<protein>
    <submittedName>
        <fullName evidence="1">Uncharacterized protein</fullName>
    </submittedName>
</protein>
<dbReference type="EMBL" id="BGZK01002652">
    <property type="protein sequence ID" value="GBP95575.1"/>
    <property type="molecule type" value="Genomic_DNA"/>
</dbReference>